<dbReference type="SMR" id="A2EC29"/>
<evidence type="ECO:0000313" key="8">
    <source>
        <dbReference type="Proteomes" id="UP000001542"/>
    </source>
</evidence>
<dbReference type="OrthoDB" id="262529at2759"/>
<dbReference type="Proteomes" id="UP000001542">
    <property type="component" value="Unassembled WGS sequence"/>
</dbReference>
<dbReference type="PANTHER" id="PTHR23240">
    <property type="entry name" value="DNA CROSS-LINK REPAIR PROTEIN PSO2/SNM1-RELATED"/>
    <property type="match status" value="1"/>
</dbReference>
<evidence type="ECO:0000256" key="4">
    <source>
        <dbReference type="ARBA" id="ARBA00023204"/>
    </source>
</evidence>
<dbReference type="EMBL" id="DS113350">
    <property type="protein sequence ID" value="EAY09804.1"/>
    <property type="molecule type" value="Genomic_DNA"/>
</dbReference>
<protein>
    <submittedName>
        <fullName evidence="7">DNA repair metallo-beta-lactamase family protein</fullName>
    </submittedName>
</protein>
<keyword evidence="4" id="KW-0234">DNA repair</keyword>
<sequence length="381" mass="42942">MTSKKNKKEKKEKVYKPPPEEFSVPGTAFTVDWHAHTLPEYIHSFLSHAHTDHLAGAGSFRSPRVMHCTPITAKMVLLKYPKLNGCIETHEIGSTIEIDGTKITFLAANHTPGSAMFFFELPNGKKILHTGDFRAEPEVVEVARNYGPVDRLYMDCTYACSKLQFVSRKDCVSFIIEKVKEAMNNNSLVVIGTYTIGKEELVIEAANATCQKIYAPKARFETLQGLINSGFAKPELFSEDPYLTRIHLLPIQECGKEKVSLYAASMGFDSVTAIRPSGWNGRPFWRCPTFDIYNEIKVTSYDVPYSDHSSPMELTEFVKAVKPAKVIPTTTKNKKEIEKIQNSFLPYMDKAKVKGFIEYYMSPPRPKLPKKDQPGISLDIP</sequence>
<dbReference type="FunCoup" id="A2EC29">
    <property type="interactions" value="364"/>
</dbReference>
<dbReference type="VEuPathDB" id="TrichDB:TVAGG3_0269540"/>
<dbReference type="SMART" id="SM00849">
    <property type="entry name" value="Lactamase_B"/>
    <property type="match status" value="1"/>
</dbReference>
<dbReference type="InterPro" id="IPR036866">
    <property type="entry name" value="RibonucZ/Hydroxyglut_hydro"/>
</dbReference>
<dbReference type="SUPFAM" id="SSF56281">
    <property type="entry name" value="Metallo-hydrolase/oxidoreductase"/>
    <property type="match status" value="1"/>
</dbReference>
<proteinExistence type="inferred from homology"/>
<dbReference type="GO" id="GO:0003684">
    <property type="term" value="F:damaged DNA binding"/>
    <property type="evidence" value="ECO:0000318"/>
    <property type="project" value="GO_Central"/>
</dbReference>
<evidence type="ECO:0000256" key="5">
    <source>
        <dbReference type="ARBA" id="ARBA00023242"/>
    </source>
</evidence>
<keyword evidence="8" id="KW-1185">Reference proteome</keyword>
<dbReference type="AlphaFoldDB" id="A2EC29"/>
<evidence type="ECO:0000256" key="1">
    <source>
        <dbReference type="ARBA" id="ARBA00004123"/>
    </source>
</evidence>
<dbReference type="Gene3D" id="3.40.50.12650">
    <property type="match status" value="1"/>
</dbReference>
<dbReference type="GO" id="GO:0006303">
    <property type="term" value="P:double-strand break repair via nonhomologous end joining"/>
    <property type="evidence" value="ECO:0000318"/>
    <property type="project" value="GO_Central"/>
</dbReference>
<dbReference type="InParanoid" id="A2EC29"/>
<evidence type="ECO:0000259" key="6">
    <source>
        <dbReference type="SMART" id="SM00849"/>
    </source>
</evidence>
<keyword evidence="3" id="KW-0227">DNA damage</keyword>
<comment type="subcellular location">
    <subcellularLocation>
        <location evidence="1">Nucleus</location>
    </subcellularLocation>
</comment>
<evidence type="ECO:0000313" key="7">
    <source>
        <dbReference type="EMBL" id="EAY09804.1"/>
    </source>
</evidence>
<dbReference type="KEGG" id="tva:4767731"/>
<dbReference type="eggNOG" id="KOG1361">
    <property type="taxonomic scope" value="Eukaryota"/>
</dbReference>
<dbReference type="InterPro" id="IPR001279">
    <property type="entry name" value="Metallo-B-lactamas"/>
</dbReference>
<dbReference type="Gene3D" id="3.60.15.10">
    <property type="entry name" value="Ribonuclease Z/Hydroxyacylglutathione hydrolase-like"/>
    <property type="match status" value="1"/>
</dbReference>
<dbReference type="Pfam" id="PF12706">
    <property type="entry name" value="Lactamase_B_2"/>
    <property type="match status" value="1"/>
</dbReference>
<dbReference type="STRING" id="5722.A2EC29"/>
<feature type="domain" description="Metallo-beta-lactamase" evidence="6">
    <location>
        <begin position="16"/>
        <end position="176"/>
    </location>
</feature>
<organism evidence="7 8">
    <name type="scientific">Trichomonas vaginalis (strain ATCC PRA-98 / G3)</name>
    <dbReference type="NCBI Taxonomy" id="412133"/>
    <lineage>
        <taxon>Eukaryota</taxon>
        <taxon>Metamonada</taxon>
        <taxon>Parabasalia</taxon>
        <taxon>Trichomonadida</taxon>
        <taxon>Trichomonadidae</taxon>
        <taxon>Trichomonas</taxon>
    </lineage>
</organism>
<name>A2EC29_TRIV3</name>
<gene>
    <name evidence="7" type="ORF">TVAG_137960</name>
</gene>
<reference evidence="7" key="1">
    <citation type="submission" date="2006-10" db="EMBL/GenBank/DDBJ databases">
        <authorList>
            <person name="Amadeo P."/>
            <person name="Zhao Q."/>
            <person name="Wortman J."/>
            <person name="Fraser-Liggett C."/>
            <person name="Carlton J."/>
        </authorList>
    </citation>
    <scope>NUCLEOTIDE SEQUENCE</scope>
    <source>
        <strain evidence="7">G3</strain>
    </source>
</reference>
<evidence type="ECO:0000256" key="2">
    <source>
        <dbReference type="ARBA" id="ARBA00010304"/>
    </source>
</evidence>
<dbReference type="PANTHER" id="PTHR23240:SF6">
    <property type="entry name" value="DNA CROSS-LINK REPAIR 1A PROTEIN"/>
    <property type="match status" value="1"/>
</dbReference>
<dbReference type="InterPro" id="IPR011084">
    <property type="entry name" value="DRMBL"/>
</dbReference>
<comment type="similarity">
    <text evidence="2">Belongs to the DNA repair metallo-beta-lactamase (DRMBL) family.</text>
</comment>
<dbReference type="GO" id="GO:0035312">
    <property type="term" value="F:5'-3' DNA exonuclease activity"/>
    <property type="evidence" value="ECO:0000318"/>
    <property type="project" value="GO_Central"/>
</dbReference>
<dbReference type="OMA" id="GCEGYFL"/>
<dbReference type="GO" id="GO:0005634">
    <property type="term" value="C:nucleus"/>
    <property type="evidence" value="ECO:0000318"/>
    <property type="project" value="GO_Central"/>
</dbReference>
<evidence type="ECO:0000256" key="3">
    <source>
        <dbReference type="ARBA" id="ARBA00022763"/>
    </source>
</evidence>
<keyword evidence="5" id="KW-0539">Nucleus</keyword>
<reference evidence="7" key="2">
    <citation type="journal article" date="2007" name="Science">
        <title>Draft genome sequence of the sexually transmitted pathogen Trichomonas vaginalis.</title>
        <authorList>
            <person name="Carlton J.M."/>
            <person name="Hirt R.P."/>
            <person name="Silva J.C."/>
            <person name="Delcher A.L."/>
            <person name="Schatz M."/>
            <person name="Zhao Q."/>
            <person name="Wortman J.R."/>
            <person name="Bidwell S.L."/>
            <person name="Alsmark U.C.M."/>
            <person name="Besteiro S."/>
            <person name="Sicheritz-Ponten T."/>
            <person name="Noel C.J."/>
            <person name="Dacks J.B."/>
            <person name="Foster P.G."/>
            <person name="Simillion C."/>
            <person name="Van de Peer Y."/>
            <person name="Miranda-Saavedra D."/>
            <person name="Barton G.J."/>
            <person name="Westrop G.D."/>
            <person name="Mueller S."/>
            <person name="Dessi D."/>
            <person name="Fiori P.L."/>
            <person name="Ren Q."/>
            <person name="Paulsen I."/>
            <person name="Zhang H."/>
            <person name="Bastida-Corcuera F.D."/>
            <person name="Simoes-Barbosa A."/>
            <person name="Brown M.T."/>
            <person name="Hayes R.D."/>
            <person name="Mukherjee M."/>
            <person name="Okumura C.Y."/>
            <person name="Schneider R."/>
            <person name="Smith A.J."/>
            <person name="Vanacova S."/>
            <person name="Villalvazo M."/>
            <person name="Haas B.J."/>
            <person name="Pertea M."/>
            <person name="Feldblyum T.V."/>
            <person name="Utterback T.R."/>
            <person name="Shu C.L."/>
            <person name="Osoegawa K."/>
            <person name="de Jong P.J."/>
            <person name="Hrdy I."/>
            <person name="Horvathova L."/>
            <person name="Zubacova Z."/>
            <person name="Dolezal P."/>
            <person name="Malik S.B."/>
            <person name="Logsdon J.M. Jr."/>
            <person name="Henze K."/>
            <person name="Gupta A."/>
            <person name="Wang C.C."/>
            <person name="Dunne R.L."/>
            <person name="Upcroft J.A."/>
            <person name="Upcroft P."/>
            <person name="White O."/>
            <person name="Salzberg S.L."/>
            <person name="Tang P."/>
            <person name="Chiu C.-H."/>
            <person name="Lee Y.-S."/>
            <person name="Embley T.M."/>
            <person name="Coombs G.H."/>
            <person name="Mottram J.C."/>
            <person name="Tachezy J."/>
            <person name="Fraser-Liggett C.M."/>
            <person name="Johnson P.J."/>
        </authorList>
    </citation>
    <scope>NUCLEOTIDE SEQUENCE [LARGE SCALE GENOMIC DNA]</scope>
    <source>
        <strain evidence="7">G3</strain>
    </source>
</reference>
<dbReference type="Pfam" id="PF07522">
    <property type="entry name" value="DRMBL"/>
    <property type="match status" value="1"/>
</dbReference>
<dbReference type="RefSeq" id="XP_001322027.1">
    <property type="nucleotide sequence ID" value="XM_001321992.1"/>
</dbReference>
<dbReference type="GO" id="GO:0036297">
    <property type="term" value="P:interstrand cross-link repair"/>
    <property type="evidence" value="ECO:0000318"/>
    <property type="project" value="GO_Central"/>
</dbReference>
<dbReference type="VEuPathDB" id="TrichDB:TVAG_137960"/>
<accession>A2EC29</accession>